<dbReference type="Pfam" id="PF12704">
    <property type="entry name" value="MacB_PCD"/>
    <property type="match status" value="1"/>
</dbReference>
<dbReference type="Gene3D" id="3.40.50.300">
    <property type="entry name" value="P-loop containing nucleotide triphosphate hydrolases"/>
    <property type="match status" value="1"/>
</dbReference>
<feature type="transmembrane region" description="Helical" evidence="13">
    <location>
        <begin position="522"/>
        <end position="549"/>
    </location>
</feature>
<name>A0A370R4I3_9GAMM</name>
<dbReference type="InterPro" id="IPR003593">
    <property type="entry name" value="AAA+_ATPase"/>
</dbReference>
<evidence type="ECO:0000256" key="6">
    <source>
        <dbReference type="ARBA" id="ARBA00022741"/>
    </source>
</evidence>
<dbReference type="CDD" id="cd03255">
    <property type="entry name" value="ABC_MJ0796_LolCDE_FtsE"/>
    <property type="match status" value="1"/>
</dbReference>
<feature type="domain" description="ABC transporter" evidence="14">
    <location>
        <begin position="8"/>
        <end position="246"/>
    </location>
</feature>
<keyword evidence="6" id="KW-0547">Nucleotide-binding</keyword>
<proteinExistence type="inferred from homology"/>
<dbReference type="PANTHER" id="PTHR30572:SF4">
    <property type="entry name" value="ABC TRANSPORTER PERMEASE YTRF"/>
    <property type="match status" value="1"/>
</dbReference>
<comment type="caution">
    <text evidence="15">The sequence shown here is derived from an EMBL/GenBank/DDBJ whole genome shotgun (WGS) entry which is preliminary data.</text>
</comment>
<evidence type="ECO:0000313" key="15">
    <source>
        <dbReference type="EMBL" id="RDK97334.1"/>
    </source>
</evidence>
<dbReference type="GO" id="GO:0022857">
    <property type="term" value="F:transmembrane transporter activity"/>
    <property type="evidence" value="ECO:0007669"/>
    <property type="project" value="TreeGrafter"/>
</dbReference>
<evidence type="ECO:0000256" key="4">
    <source>
        <dbReference type="ARBA" id="ARBA00022519"/>
    </source>
</evidence>
<dbReference type="InterPro" id="IPR050250">
    <property type="entry name" value="Macrolide_Exporter_MacB"/>
</dbReference>
<dbReference type="PROSITE" id="PS50893">
    <property type="entry name" value="ABC_TRANSPORTER_2"/>
    <property type="match status" value="1"/>
</dbReference>
<dbReference type="GO" id="GO:0016887">
    <property type="term" value="F:ATP hydrolysis activity"/>
    <property type="evidence" value="ECO:0007669"/>
    <property type="project" value="InterPro"/>
</dbReference>
<organism evidence="15 16">
    <name type="scientific">Enterobacillus tribolii</name>
    <dbReference type="NCBI Taxonomy" id="1487935"/>
    <lineage>
        <taxon>Bacteria</taxon>
        <taxon>Pseudomonadati</taxon>
        <taxon>Pseudomonadota</taxon>
        <taxon>Gammaproteobacteria</taxon>
        <taxon>Enterobacterales</taxon>
        <taxon>Hafniaceae</taxon>
        <taxon>Enterobacillus</taxon>
    </lineage>
</organism>
<dbReference type="PROSITE" id="PS00211">
    <property type="entry name" value="ABC_TRANSPORTER_1"/>
    <property type="match status" value="1"/>
</dbReference>
<evidence type="ECO:0000256" key="2">
    <source>
        <dbReference type="ARBA" id="ARBA00022448"/>
    </source>
</evidence>
<dbReference type="RefSeq" id="WP_115457061.1">
    <property type="nucleotide sequence ID" value="NZ_QRAP01000001.1"/>
</dbReference>
<evidence type="ECO:0000256" key="12">
    <source>
        <dbReference type="ARBA" id="ARBA00038388"/>
    </source>
</evidence>
<dbReference type="SMART" id="SM00382">
    <property type="entry name" value="AAA"/>
    <property type="match status" value="1"/>
</dbReference>
<keyword evidence="9 13" id="KW-0472">Membrane</keyword>
<dbReference type="InterPro" id="IPR003439">
    <property type="entry name" value="ABC_transporter-like_ATP-bd"/>
</dbReference>
<dbReference type="InterPro" id="IPR003838">
    <property type="entry name" value="ABC3_permease_C"/>
</dbReference>
<dbReference type="Pfam" id="PF00005">
    <property type="entry name" value="ABC_tran"/>
    <property type="match status" value="1"/>
</dbReference>
<dbReference type="InterPro" id="IPR017871">
    <property type="entry name" value="ABC_transporter-like_CS"/>
</dbReference>
<dbReference type="Pfam" id="PF02687">
    <property type="entry name" value="FtsX"/>
    <property type="match status" value="1"/>
</dbReference>
<dbReference type="PANTHER" id="PTHR30572">
    <property type="entry name" value="MEMBRANE COMPONENT OF TRANSPORTER-RELATED"/>
    <property type="match status" value="1"/>
</dbReference>
<dbReference type="InterPro" id="IPR017911">
    <property type="entry name" value="MacB-like_ATP-bd"/>
</dbReference>
<dbReference type="GO" id="GO:1902495">
    <property type="term" value="C:transmembrane transporter complex"/>
    <property type="evidence" value="ECO:0007669"/>
    <property type="project" value="UniProtKB-ARBA"/>
</dbReference>
<dbReference type="GO" id="GO:0005886">
    <property type="term" value="C:plasma membrane"/>
    <property type="evidence" value="ECO:0007669"/>
    <property type="project" value="UniProtKB-SubCell"/>
</dbReference>
<keyword evidence="10" id="KW-0046">Antibiotic resistance</keyword>
<evidence type="ECO:0000256" key="13">
    <source>
        <dbReference type="SAM" id="Phobius"/>
    </source>
</evidence>
<keyword evidence="3" id="KW-1003">Cell membrane</keyword>
<dbReference type="FunFam" id="3.40.50.300:FF:000032">
    <property type="entry name" value="Export ABC transporter ATP-binding protein"/>
    <property type="match status" value="1"/>
</dbReference>
<protein>
    <submittedName>
        <fullName evidence="15">Macrolide transport system ATP-binding/permease protein</fullName>
    </submittedName>
</protein>
<dbReference type="InterPro" id="IPR025857">
    <property type="entry name" value="MacB_PCD"/>
</dbReference>
<keyword evidence="16" id="KW-1185">Reference proteome</keyword>
<reference evidence="15 16" key="1">
    <citation type="submission" date="2018-07" db="EMBL/GenBank/DDBJ databases">
        <title>Genomic Encyclopedia of Type Strains, Phase IV (KMG-IV): sequencing the most valuable type-strain genomes for metagenomic binning, comparative biology and taxonomic classification.</title>
        <authorList>
            <person name="Goeker M."/>
        </authorList>
    </citation>
    <scope>NUCLEOTIDE SEQUENCE [LARGE SCALE GENOMIC DNA]</scope>
    <source>
        <strain evidence="15 16">DSM 103736</strain>
    </source>
</reference>
<dbReference type="SUPFAM" id="SSF52540">
    <property type="entry name" value="P-loop containing nucleoside triphosphate hydrolases"/>
    <property type="match status" value="1"/>
</dbReference>
<evidence type="ECO:0000256" key="8">
    <source>
        <dbReference type="ARBA" id="ARBA00022989"/>
    </source>
</evidence>
<dbReference type="EMBL" id="QRAP01000001">
    <property type="protein sequence ID" value="RDK97334.1"/>
    <property type="molecule type" value="Genomic_DNA"/>
</dbReference>
<evidence type="ECO:0000256" key="5">
    <source>
        <dbReference type="ARBA" id="ARBA00022692"/>
    </source>
</evidence>
<comment type="similarity">
    <text evidence="12">Belongs to the ABC transporter superfamily. Macrolide exporter (TC 3.A.1.122) family.</text>
</comment>
<evidence type="ECO:0000256" key="10">
    <source>
        <dbReference type="ARBA" id="ARBA00023251"/>
    </source>
</evidence>
<comment type="similarity">
    <text evidence="11">Belongs to the ABC-4 integral membrane protein family.</text>
</comment>
<dbReference type="InterPro" id="IPR027417">
    <property type="entry name" value="P-loop_NTPase"/>
</dbReference>
<evidence type="ECO:0000256" key="1">
    <source>
        <dbReference type="ARBA" id="ARBA00004429"/>
    </source>
</evidence>
<evidence type="ECO:0000259" key="14">
    <source>
        <dbReference type="PROSITE" id="PS50893"/>
    </source>
</evidence>
<evidence type="ECO:0000256" key="11">
    <source>
        <dbReference type="ARBA" id="ARBA00038076"/>
    </source>
</evidence>
<sequence length="649" mass="70538">MTPSDYAICLKDVGRDFLSGDTLLQALTRIDLQIRRGEMVAIMGASGSGKSTLMNIIGCLDGASRGEVYIHGEPLHNADQEKRALIRSQRIGFIFQRYHLIPFMSAEENVLVPAQYQCWPEKARRERAQLLLARLGLAERKHHRPSTLSGGQQQRVSVARALMNGADIILADEPTGALDKASGEQLMAELKALHQAGRTVVIVTHDRNVARQTERIIEISEGAIVSDAPSASRAAVTHIEIPHINEHAVATFMQRLRSALLIAWRALCGHPGRALLSMLGIIIGISAVIISVAVGEGARQTVLDEMSRFGTQAIDIYPGSQQGSIKKYEARPLTEEEMMMLTRLPEVAAVSPQLSTFAMVNYAGKIASLTVNGVGENKFAVSGATFLAGRGFTPEERSRNDAVIVINSALRDALFPSSVNPIGEVIYLGIVPFRVIGVATMPGIGYSDNQNESWIPWTTLKIRLGGKQAFDNFSVRVTSGYHVSDIQQRIERLFASVRGVSDIYTRSNIEFIQAVDNTSRSLNLLITSIAAISLLVGGIGVMNIMLVSVTERVYEIGIRLSVGARPADIMLQFIIEAMVICLLGGTLGVLIAVAGCLIVPEINPELRMIMSWQPIILACLFSILIGLLFGFFPARRAAALNPVEALAKE</sequence>
<feature type="transmembrane region" description="Helical" evidence="13">
    <location>
        <begin position="611"/>
        <end position="632"/>
    </location>
</feature>
<evidence type="ECO:0000313" key="16">
    <source>
        <dbReference type="Proteomes" id="UP000254848"/>
    </source>
</evidence>
<dbReference type="GO" id="GO:0005524">
    <property type="term" value="F:ATP binding"/>
    <property type="evidence" value="ECO:0007669"/>
    <property type="project" value="UniProtKB-KW"/>
</dbReference>
<dbReference type="AlphaFoldDB" id="A0A370R4I3"/>
<gene>
    <name evidence="15" type="ORF">C8D90_101782</name>
</gene>
<comment type="subcellular location">
    <subcellularLocation>
        <location evidence="1">Cell inner membrane</location>
        <topology evidence="1">Multi-pass membrane protein</topology>
    </subcellularLocation>
</comment>
<keyword evidence="7 15" id="KW-0067">ATP-binding</keyword>
<dbReference type="GO" id="GO:0046677">
    <property type="term" value="P:response to antibiotic"/>
    <property type="evidence" value="ECO:0007669"/>
    <property type="project" value="UniProtKB-KW"/>
</dbReference>
<evidence type="ECO:0000256" key="9">
    <source>
        <dbReference type="ARBA" id="ARBA00023136"/>
    </source>
</evidence>
<evidence type="ECO:0000256" key="7">
    <source>
        <dbReference type="ARBA" id="ARBA00022840"/>
    </source>
</evidence>
<accession>A0A370R4I3</accession>
<evidence type="ECO:0000256" key="3">
    <source>
        <dbReference type="ARBA" id="ARBA00022475"/>
    </source>
</evidence>
<keyword evidence="5 13" id="KW-0812">Transmembrane</keyword>
<keyword evidence="2" id="KW-0813">Transport</keyword>
<dbReference type="OrthoDB" id="9770036at2"/>
<keyword evidence="8 13" id="KW-1133">Transmembrane helix</keyword>
<dbReference type="Proteomes" id="UP000254848">
    <property type="component" value="Unassembled WGS sequence"/>
</dbReference>
<feature type="transmembrane region" description="Helical" evidence="13">
    <location>
        <begin position="569"/>
        <end position="599"/>
    </location>
</feature>
<keyword evidence="4" id="KW-0997">Cell inner membrane</keyword>